<protein>
    <submittedName>
        <fullName evidence="7">AsnC family transcriptional regulator</fullName>
    </submittedName>
    <submittedName>
        <fullName evidence="6">Putative HTH-type transcriptional regulator YwrC</fullName>
    </submittedName>
</protein>
<dbReference type="Gene3D" id="1.10.10.10">
    <property type="entry name" value="Winged helix-like DNA-binding domain superfamily/Winged helix DNA-binding domain"/>
    <property type="match status" value="1"/>
</dbReference>
<evidence type="ECO:0000313" key="6">
    <source>
        <dbReference type="EMBL" id="GFG48618.1"/>
    </source>
</evidence>
<dbReference type="EMBL" id="BLKS01000001">
    <property type="protein sequence ID" value="GFG48618.1"/>
    <property type="molecule type" value="Genomic_DNA"/>
</dbReference>
<dbReference type="PROSITE" id="PS50956">
    <property type="entry name" value="HTH_ASNC_2"/>
    <property type="match status" value="1"/>
</dbReference>
<evidence type="ECO:0000313" key="9">
    <source>
        <dbReference type="Proteomes" id="UP000465302"/>
    </source>
</evidence>
<feature type="domain" description="HTH asnC-type" evidence="5">
    <location>
        <begin position="29"/>
        <end position="89"/>
    </location>
</feature>
<sequence>MTASEKPSARRRTSPLDPAVSEANEVSAVDETDRQIIRLLCANGRARNVDIAKTIGVTETTVRKRIARLLSTGAIEVVAIPSPSLAGLNLSAIIGIKTELHTLRAVCRSLAALPEVRYCGYSTGRFDLIIEAFFADQAHVLSFTTDVLGAMEGITAVETSLILEIEKFSFDW</sequence>
<dbReference type="Proteomes" id="UP000220914">
    <property type="component" value="Unassembled WGS sequence"/>
</dbReference>
<dbReference type="PRINTS" id="PR00033">
    <property type="entry name" value="HTHASNC"/>
</dbReference>
<accession>A0A2A7N6N2</accession>
<gene>
    <name evidence="6" type="primary">ywrC</name>
    <name evidence="7" type="ORF">CQY20_10155</name>
    <name evidence="6" type="ORF">MAGR_00590</name>
</gene>
<feature type="region of interest" description="Disordered" evidence="4">
    <location>
        <begin position="1"/>
        <end position="24"/>
    </location>
</feature>
<name>A0A2A7N6N2_MYCAG</name>
<dbReference type="Gene3D" id="3.30.70.920">
    <property type="match status" value="1"/>
</dbReference>
<evidence type="ECO:0000256" key="4">
    <source>
        <dbReference type="SAM" id="MobiDB-lite"/>
    </source>
</evidence>
<dbReference type="GO" id="GO:0043200">
    <property type="term" value="P:response to amino acid"/>
    <property type="evidence" value="ECO:0007669"/>
    <property type="project" value="TreeGrafter"/>
</dbReference>
<keyword evidence="8" id="KW-1185">Reference proteome</keyword>
<proteinExistence type="predicted"/>
<evidence type="ECO:0000313" key="8">
    <source>
        <dbReference type="Proteomes" id="UP000220914"/>
    </source>
</evidence>
<dbReference type="RefSeq" id="WP_097939947.1">
    <property type="nucleotide sequence ID" value="NZ_BLKS01000001.1"/>
</dbReference>
<dbReference type="Proteomes" id="UP000465302">
    <property type="component" value="Unassembled WGS sequence"/>
</dbReference>
<dbReference type="PANTHER" id="PTHR30154:SF34">
    <property type="entry name" value="TRANSCRIPTIONAL REGULATOR AZLB"/>
    <property type="match status" value="1"/>
</dbReference>
<comment type="caution">
    <text evidence="7">The sequence shown here is derived from an EMBL/GenBank/DDBJ whole genome shotgun (WGS) entry which is preliminary data.</text>
</comment>
<dbReference type="GO" id="GO:0043565">
    <property type="term" value="F:sequence-specific DNA binding"/>
    <property type="evidence" value="ECO:0007669"/>
    <property type="project" value="InterPro"/>
</dbReference>
<evidence type="ECO:0000259" key="5">
    <source>
        <dbReference type="PROSITE" id="PS50956"/>
    </source>
</evidence>
<reference evidence="6 9" key="2">
    <citation type="journal article" date="2019" name="Emerg. Microbes Infect.">
        <title>Comprehensive subspecies identification of 175 nontuberculous mycobacteria species based on 7547 genomic profiles.</title>
        <authorList>
            <person name="Matsumoto Y."/>
            <person name="Kinjo T."/>
            <person name="Motooka D."/>
            <person name="Nabeya D."/>
            <person name="Jung N."/>
            <person name="Uechi K."/>
            <person name="Horii T."/>
            <person name="Iida T."/>
            <person name="Fujita J."/>
            <person name="Nakamura S."/>
        </authorList>
    </citation>
    <scope>NUCLEOTIDE SEQUENCE [LARGE SCALE GENOMIC DNA]</scope>
    <source>
        <strain evidence="6 9">JCM 6377</strain>
    </source>
</reference>
<dbReference type="Pfam" id="PF13404">
    <property type="entry name" value="HTH_AsnC-type"/>
    <property type="match status" value="1"/>
</dbReference>
<dbReference type="PANTHER" id="PTHR30154">
    <property type="entry name" value="LEUCINE-RESPONSIVE REGULATORY PROTEIN"/>
    <property type="match status" value="1"/>
</dbReference>
<dbReference type="AlphaFoldDB" id="A0A2A7N6N2"/>
<dbReference type="InterPro" id="IPR011008">
    <property type="entry name" value="Dimeric_a/b-barrel"/>
</dbReference>
<dbReference type="GO" id="GO:0005829">
    <property type="term" value="C:cytosol"/>
    <property type="evidence" value="ECO:0007669"/>
    <property type="project" value="TreeGrafter"/>
</dbReference>
<dbReference type="OrthoDB" id="4411089at2"/>
<reference evidence="6" key="3">
    <citation type="submission" date="2020-02" db="EMBL/GenBank/DDBJ databases">
        <authorList>
            <person name="Matsumoto Y."/>
            <person name="Motooka D."/>
            <person name="Nakamura S."/>
        </authorList>
    </citation>
    <scope>NUCLEOTIDE SEQUENCE</scope>
    <source>
        <strain evidence="6">JCM 6377</strain>
    </source>
</reference>
<evidence type="ECO:0000313" key="7">
    <source>
        <dbReference type="EMBL" id="PEG39544.1"/>
    </source>
</evidence>
<keyword evidence="2" id="KW-0238">DNA-binding</keyword>
<dbReference type="InterPro" id="IPR000485">
    <property type="entry name" value="AsnC-type_HTH_dom"/>
</dbReference>
<dbReference type="SUPFAM" id="SSF46785">
    <property type="entry name" value="Winged helix' DNA-binding domain"/>
    <property type="match status" value="1"/>
</dbReference>
<dbReference type="SUPFAM" id="SSF54909">
    <property type="entry name" value="Dimeric alpha+beta barrel"/>
    <property type="match status" value="1"/>
</dbReference>
<evidence type="ECO:0000256" key="1">
    <source>
        <dbReference type="ARBA" id="ARBA00023015"/>
    </source>
</evidence>
<keyword evidence="3" id="KW-0804">Transcription</keyword>
<dbReference type="InterPro" id="IPR036390">
    <property type="entry name" value="WH_DNA-bd_sf"/>
</dbReference>
<dbReference type="InterPro" id="IPR019888">
    <property type="entry name" value="Tscrpt_reg_AsnC-like"/>
</dbReference>
<keyword evidence="1" id="KW-0805">Transcription regulation</keyword>
<organism evidence="7 8">
    <name type="scientific">Mycolicibacterium agri</name>
    <name type="common">Mycobacterium agri</name>
    <dbReference type="NCBI Taxonomy" id="36811"/>
    <lineage>
        <taxon>Bacteria</taxon>
        <taxon>Bacillati</taxon>
        <taxon>Actinomycetota</taxon>
        <taxon>Actinomycetes</taxon>
        <taxon>Mycobacteriales</taxon>
        <taxon>Mycobacteriaceae</taxon>
        <taxon>Mycolicibacterium</taxon>
    </lineage>
</organism>
<evidence type="ECO:0000256" key="2">
    <source>
        <dbReference type="ARBA" id="ARBA00023125"/>
    </source>
</evidence>
<dbReference type="Pfam" id="PF01037">
    <property type="entry name" value="AsnC_trans_reg"/>
    <property type="match status" value="1"/>
</dbReference>
<dbReference type="InterPro" id="IPR036388">
    <property type="entry name" value="WH-like_DNA-bd_sf"/>
</dbReference>
<dbReference type="SMART" id="SM00344">
    <property type="entry name" value="HTH_ASNC"/>
    <property type="match status" value="1"/>
</dbReference>
<reference evidence="7 8" key="1">
    <citation type="submission" date="2017-10" db="EMBL/GenBank/DDBJ databases">
        <title>The new phylogeny of genus Mycobacterium.</title>
        <authorList>
            <person name="Tortoli E."/>
            <person name="Trovato A."/>
            <person name="Cirillo D.M."/>
        </authorList>
    </citation>
    <scope>NUCLEOTIDE SEQUENCE [LARGE SCALE GENOMIC DNA]</scope>
    <source>
        <strain evidence="7 8">CCUG37673</strain>
    </source>
</reference>
<dbReference type="EMBL" id="PDCP01000014">
    <property type="protein sequence ID" value="PEG39544.1"/>
    <property type="molecule type" value="Genomic_DNA"/>
</dbReference>
<evidence type="ECO:0000256" key="3">
    <source>
        <dbReference type="ARBA" id="ARBA00023163"/>
    </source>
</evidence>
<dbReference type="InterPro" id="IPR019887">
    <property type="entry name" value="Tscrpt_reg_AsnC/Lrp_C"/>
</dbReference>